<organism evidence="1">
    <name type="scientific">Arundo donax</name>
    <name type="common">Giant reed</name>
    <name type="synonym">Donax arundinaceus</name>
    <dbReference type="NCBI Taxonomy" id="35708"/>
    <lineage>
        <taxon>Eukaryota</taxon>
        <taxon>Viridiplantae</taxon>
        <taxon>Streptophyta</taxon>
        <taxon>Embryophyta</taxon>
        <taxon>Tracheophyta</taxon>
        <taxon>Spermatophyta</taxon>
        <taxon>Magnoliopsida</taxon>
        <taxon>Liliopsida</taxon>
        <taxon>Poales</taxon>
        <taxon>Poaceae</taxon>
        <taxon>PACMAD clade</taxon>
        <taxon>Arundinoideae</taxon>
        <taxon>Arundineae</taxon>
        <taxon>Arundo</taxon>
    </lineage>
</organism>
<dbReference type="AlphaFoldDB" id="A0A0A9AHY7"/>
<reference evidence="1" key="2">
    <citation type="journal article" date="2015" name="Data Brief">
        <title>Shoot transcriptome of the giant reed, Arundo donax.</title>
        <authorList>
            <person name="Barrero R.A."/>
            <person name="Guerrero F.D."/>
            <person name="Moolhuijzen P."/>
            <person name="Goolsby J.A."/>
            <person name="Tidwell J."/>
            <person name="Bellgard S.E."/>
            <person name="Bellgard M.I."/>
        </authorList>
    </citation>
    <scope>NUCLEOTIDE SEQUENCE</scope>
    <source>
        <tissue evidence="1">Shoot tissue taken approximately 20 cm above the soil surface</tissue>
    </source>
</reference>
<dbReference type="EMBL" id="GBRH01249345">
    <property type="protein sequence ID" value="JAD48550.1"/>
    <property type="molecule type" value="Transcribed_RNA"/>
</dbReference>
<reference evidence="1" key="1">
    <citation type="submission" date="2014-09" db="EMBL/GenBank/DDBJ databases">
        <authorList>
            <person name="Magalhaes I.L.F."/>
            <person name="Oliveira U."/>
            <person name="Santos F.R."/>
            <person name="Vidigal T.H.D.A."/>
            <person name="Brescovit A.D."/>
            <person name="Santos A.J."/>
        </authorList>
    </citation>
    <scope>NUCLEOTIDE SEQUENCE</scope>
    <source>
        <tissue evidence="1">Shoot tissue taken approximately 20 cm above the soil surface</tissue>
    </source>
</reference>
<name>A0A0A9AHY7_ARUDO</name>
<accession>A0A0A9AHY7</accession>
<proteinExistence type="predicted"/>
<evidence type="ECO:0000313" key="1">
    <source>
        <dbReference type="EMBL" id="JAD48550.1"/>
    </source>
</evidence>
<protein>
    <submittedName>
        <fullName evidence="1">Uncharacterized protein</fullName>
    </submittedName>
</protein>
<sequence>MIFKALICFFSTCQHYELLQKTLPKVNCSEKDGLVWFIRESYLKVKKSCEKVLLEF</sequence>